<evidence type="ECO:0000256" key="2">
    <source>
        <dbReference type="ARBA" id="ARBA00022692"/>
    </source>
</evidence>
<comment type="subcellular location">
    <subcellularLocation>
        <location evidence="1">Membrane</location>
        <topology evidence="1">Multi-pass membrane protein</topology>
    </subcellularLocation>
</comment>
<feature type="transmembrane region" description="Helical" evidence="6">
    <location>
        <begin position="74"/>
        <end position="99"/>
    </location>
</feature>
<dbReference type="Pfam" id="PF01226">
    <property type="entry name" value="Form_Nir_trans"/>
    <property type="match status" value="1"/>
</dbReference>
<dbReference type="OrthoDB" id="261587at2"/>
<dbReference type="InterPro" id="IPR023271">
    <property type="entry name" value="Aquaporin-like"/>
</dbReference>
<evidence type="ECO:0000256" key="6">
    <source>
        <dbReference type="SAM" id="Phobius"/>
    </source>
</evidence>
<accession>A0A921NYV8</accession>
<gene>
    <name evidence="7" type="primary">yfdC</name>
    <name evidence="7" type="ORF">PMES_01592</name>
</gene>
<dbReference type="GO" id="GO:0005886">
    <property type="term" value="C:plasma membrane"/>
    <property type="evidence" value="ECO:0007669"/>
    <property type="project" value="TreeGrafter"/>
</dbReference>
<feature type="compositionally biased region" description="Acidic residues" evidence="5">
    <location>
        <begin position="23"/>
        <end position="32"/>
    </location>
</feature>
<dbReference type="EMBL" id="APKE01000019">
    <property type="protein sequence ID" value="KAF0676028.1"/>
    <property type="molecule type" value="Genomic_DNA"/>
</dbReference>
<keyword evidence="4 6" id="KW-0472">Membrane</keyword>
<feature type="region of interest" description="Disordered" evidence="5">
    <location>
        <begin position="1"/>
        <end position="46"/>
    </location>
</feature>
<keyword evidence="3 6" id="KW-1133">Transmembrane helix</keyword>
<dbReference type="Gene3D" id="1.20.1080.10">
    <property type="entry name" value="Glycerol uptake facilitator protein"/>
    <property type="match status" value="1"/>
</dbReference>
<dbReference type="PANTHER" id="PTHR30520">
    <property type="entry name" value="FORMATE TRANSPORTER-RELATED"/>
    <property type="match status" value="1"/>
</dbReference>
<keyword evidence="8" id="KW-1185">Reference proteome</keyword>
<feature type="compositionally biased region" description="Basic and acidic residues" evidence="5">
    <location>
        <begin position="33"/>
        <end position="46"/>
    </location>
</feature>
<organism evidence="7 8">
    <name type="scientific">Profundibacterium mesophilum KAUST100406-0324</name>
    <dbReference type="NCBI Taxonomy" id="1037889"/>
    <lineage>
        <taxon>Bacteria</taxon>
        <taxon>Pseudomonadati</taxon>
        <taxon>Pseudomonadota</taxon>
        <taxon>Alphaproteobacteria</taxon>
        <taxon>Rhodobacterales</taxon>
        <taxon>Roseobacteraceae</taxon>
        <taxon>Profundibacterium</taxon>
    </lineage>
</organism>
<evidence type="ECO:0000256" key="4">
    <source>
        <dbReference type="ARBA" id="ARBA00023136"/>
    </source>
</evidence>
<sequence>MQDEHPRGAAATEPEIEEKNDIDSTPEPEDEEAPKLSEEEEAKVREHRELSPVAIYSVIRAEGVEELDRPSSSLWWSGIAAGLGISTSVLAEGILSATFEGHLYVTAIENLGYTLGFVLVILARLQLFTENTITPILPILHRPSRAKFSALGRLWGIVFVANMAGTFVTAVITIYLDIIQTEHLEAMLEISRHFAEKTPWQSFIQGIPAGFFVAAVVWMLPSSEGFEILTIMLFTYLIAMGDFSHVVAGSTEVWMLVLNHELGLLAGVFGLLLPALAGNILGGTGLFALLAYGQVREELGEGDRRRETEQRKRRYISR</sequence>
<comment type="caution">
    <text evidence="7">The sequence shown here is derived from an EMBL/GenBank/DDBJ whole genome shotgun (WGS) entry which is preliminary data.</text>
</comment>
<dbReference type="InterPro" id="IPR000292">
    <property type="entry name" value="For/NO2_transpt"/>
</dbReference>
<dbReference type="RefSeq" id="WP_159965136.1">
    <property type="nucleotide sequence ID" value="NZ_APKE01000019.1"/>
</dbReference>
<dbReference type="AlphaFoldDB" id="A0A921NYV8"/>
<feature type="transmembrane region" description="Helical" evidence="6">
    <location>
        <begin position="268"/>
        <end position="292"/>
    </location>
</feature>
<keyword evidence="2 6" id="KW-0812">Transmembrane</keyword>
<name>A0A921NYV8_9RHOB</name>
<evidence type="ECO:0000313" key="8">
    <source>
        <dbReference type="Proteomes" id="UP000698242"/>
    </source>
</evidence>
<feature type="transmembrane region" description="Helical" evidence="6">
    <location>
        <begin position="228"/>
        <end position="248"/>
    </location>
</feature>
<feature type="transmembrane region" description="Helical" evidence="6">
    <location>
        <begin position="203"/>
        <end position="221"/>
    </location>
</feature>
<dbReference type="GO" id="GO:0015499">
    <property type="term" value="F:formate transmembrane transporter activity"/>
    <property type="evidence" value="ECO:0007669"/>
    <property type="project" value="TreeGrafter"/>
</dbReference>
<protein>
    <submittedName>
        <fullName evidence="7">Transport</fullName>
    </submittedName>
</protein>
<feature type="transmembrane region" description="Helical" evidence="6">
    <location>
        <begin position="150"/>
        <end position="176"/>
    </location>
</feature>
<feature type="transmembrane region" description="Helical" evidence="6">
    <location>
        <begin position="111"/>
        <end position="129"/>
    </location>
</feature>
<dbReference type="PANTHER" id="PTHR30520:SF2">
    <property type="entry name" value="INNER MEMBRANE PROTEIN YFDC"/>
    <property type="match status" value="1"/>
</dbReference>
<proteinExistence type="predicted"/>
<reference evidence="7" key="1">
    <citation type="submission" date="2013-03" db="EMBL/GenBank/DDBJ databases">
        <title>Genome Sequence of the Profundibacterium mesophilum strain KAUST100406-0324T from Red Sea, a novel genus in the family Rhodobacteraceae.</title>
        <authorList>
            <person name="Essack M."/>
            <person name="Alam I."/>
            <person name="Lafi F."/>
            <person name="Alawi W."/>
            <person name="Kamanu F."/>
            <person name="Al-Suwailem A."/>
            <person name="Lee O.O."/>
            <person name="Xu Y."/>
            <person name="Bajic V."/>
            <person name="Qian P.-Y."/>
            <person name="Archer J."/>
        </authorList>
    </citation>
    <scope>NUCLEOTIDE SEQUENCE</scope>
    <source>
        <strain evidence="7">KAUST100406-0324</strain>
    </source>
</reference>
<evidence type="ECO:0000256" key="3">
    <source>
        <dbReference type="ARBA" id="ARBA00022989"/>
    </source>
</evidence>
<dbReference type="Proteomes" id="UP000698242">
    <property type="component" value="Unassembled WGS sequence"/>
</dbReference>
<evidence type="ECO:0000256" key="1">
    <source>
        <dbReference type="ARBA" id="ARBA00004141"/>
    </source>
</evidence>
<evidence type="ECO:0000313" key="7">
    <source>
        <dbReference type="EMBL" id="KAF0676028.1"/>
    </source>
</evidence>
<evidence type="ECO:0000256" key="5">
    <source>
        <dbReference type="SAM" id="MobiDB-lite"/>
    </source>
</evidence>